<evidence type="ECO:0000313" key="1">
    <source>
        <dbReference type="EMBL" id="RNA05807.1"/>
    </source>
</evidence>
<reference evidence="1 2" key="1">
    <citation type="journal article" date="2018" name="Sci. Rep.">
        <title>Genomic signatures of local adaptation to the degree of environmental predictability in rotifers.</title>
        <authorList>
            <person name="Franch-Gras L."/>
            <person name="Hahn C."/>
            <person name="Garcia-Roger E.M."/>
            <person name="Carmona M.J."/>
            <person name="Serra M."/>
            <person name="Gomez A."/>
        </authorList>
    </citation>
    <scope>NUCLEOTIDE SEQUENCE [LARGE SCALE GENOMIC DNA]</scope>
    <source>
        <strain evidence="1">HYR1</strain>
    </source>
</reference>
<sequence length="67" mass="7987">MLPNKDDLMLVDNLFYGEGLIEAFDQLNQWLICQLRYNLRSDPGKRLKYNRRSKHQLLNFLAGFIKT</sequence>
<name>A0A3M7Q2Z0_BRAPC</name>
<proteinExistence type="predicted"/>
<keyword evidence="2" id="KW-1185">Reference proteome</keyword>
<dbReference type="AlphaFoldDB" id="A0A3M7Q2Z0"/>
<dbReference type="Proteomes" id="UP000276133">
    <property type="component" value="Unassembled WGS sequence"/>
</dbReference>
<accession>A0A3M7Q2Z0</accession>
<organism evidence="1 2">
    <name type="scientific">Brachionus plicatilis</name>
    <name type="common">Marine rotifer</name>
    <name type="synonym">Brachionus muelleri</name>
    <dbReference type="NCBI Taxonomy" id="10195"/>
    <lineage>
        <taxon>Eukaryota</taxon>
        <taxon>Metazoa</taxon>
        <taxon>Spiralia</taxon>
        <taxon>Gnathifera</taxon>
        <taxon>Rotifera</taxon>
        <taxon>Eurotatoria</taxon>
        <taxon>Monogononta</taxon>
        <taxon>Pseudotrocha</taxon>
        <taxon>Ploima</taxon>
        <taxon>Brachionidae</taxon>
        <taxon>Brachionus</taxon>
    </lineage>
</organism>
<dbReference type="EMBL" id="REGN01007599">
    <property type="protein sequence ID" value="RNA05807.1"/>
    <property type="molecule type" value="Genomic_DNA"/>
</dbReference>
<gene>
    <name evidence="1" type="ORF">BpHYR1_046202</name>
</gene>
<evidence type="ECO:0000313" key="2">
    <source>
        <dbReference type="Proteomes" id="UP000276133"/>
    </source>
</evidence>
<comment type="caution">
    <text evidence="1">The sequence shown here is derived from an EMBL/GenBank/DDBJ whole genome shotgun (WGS) entry which is preliminary data.</text>
</comment>
<protein>
    <submittedName>
        <fullName evidence="1">Uncharacterized protein</fullName>
    </submittedName>
</protein>